<proteinExistence type="predicted"/>
<comment type="caution">
    <text evidence="1">The sequence shown here is derived from an EMBL/GenBank/DDBJ whole genome shotgun (WGS) entry which is preliminary data.</text>
</comment>
<evidence type="ECO:0000313" key="1">
    <source>
        <dbReference type="EMBL" id="MPN51016.1"/>
    </source>
</evidence>
<dbReference type="EMBL" id="VSSQ01115697">
    <property type="protein sequence ID" value="MPN51016.1"/>
    <property type="molecule type" value="Genomic_DNA"/>
</dbReference>
<organism evidence="1">
    <name type="scientific">bioreactor metagenome</name>
    <dbReference type="NCBI Taxonomy" id="1076179"/>
    <lineage>
        <taxon>unclassified sequences</taxon>
        <taxon>metagenomes</taxon>
        <taxon>ecological metagenomes</taxon>
    </lineage>
</organism>
<reference evidence="1" key="1">
    <citation type="submission" date="2019-08" db="EMBL/GenBank/DDBJ databases">
        <authorList>
            <person name="Kucharzyk K."/>
            <person name="Murdoch R.W."/>
            <person name="Higgins S."/>
            <person name="Loffler F."/>
        </authorList>
    </citation>
    <scope>NUCLEOTIDE SEQUENCE</scope>
</reference>
<name>A0A645IJ48_9ZZZZ</name>
<sequence>MGIQIFRKGLGPGQTGSEIRKSSAALPNELLPPLDRKNRLRGGLHRLGARSVVGRVLHLQKGIGKRRLMQKLPQLQRRHLQALERLQHGLRQYLFLRLFQTLLENHSTVSFPQKSLFISLAQFLSKGKKNHYGGHIERVKNAADGRPLSRTAV</sequence>
<protein>
    <submittedName>
        <fullName evidence="1">Uncharacterized protein</fullName>
    </submittedName>
</protein>
<gene>
    <name evidence="1" type="ORF">SDC9_198657</name>
</gene>
<accession>A0A645IJ48</accession>
<dbReference type="AlphaFoldDB" id="A0A645IJ48"/>